<accession>A0A9D7E0S9</accession>
<evidence type="ECO:0000313" key="2">
    <source>
        <dbReference type="EMBL" id="MBK6971766.1"/>
    </source>
</evidence>
<sequence>MSSLAAHVDGIGLIGPGLADWPAARAVLRGEAPYVDAPPVVPAPAALPPAERRRTGQIVRLSLAVGFEAVAASALDPAGLATVFSSSGADGDNCHAICEALASADRQISPTRFHNSVHNAASGYWGIASGAMAPSTSICTFEATFGAGLLEAASQVTAFDRPVLLIACDTPYPEPLHSVRPLPGCFGVALVLSPQRSARTLARIEVAAARNEVSTIGDPALETLRRSIPAARGLPLLAAVARGTATSITLDYLDGLQLTTQVTP</sequence>
<dbReference type="EMBL" id="JADJEV010000001">
    <property type="protein sequence ID" value="MBK6971766.1"/>
    <property type="molecule type" value="Genomic_DNA"/>
</dbReference>
<comment type="caution">
    <text evidence="2">The sequence shown here is derived from an EMBL/GenBank/DDBJ whole genome shotgun (WGS) entry which is preliminary data.</text>
</comment>
<dbReference type="SUPFAM" id="SSF53901">
    <property type="entry name" value="Thiolase-like"/>
    <property type="match status" value="1"/>
</dbReference>
<dbReference type="Pfam" id="PF13723">
    <property type="entry name" value="Ketoacyl-synt_2"/>
    <property type="match status" value="1"/>
</dbReference>
<dbReference type="Proteomes" id="UP000807785">
    <property type="component" value="Unassembled WGS sequence"/>
</dbReference>
<gene>
    <name evidence="2" type="ORF">IPH26_01980</name>
</gene>
<dbReference type="InterPro" id="IPR016039">
    <property type="entry name" value="Thiolase-like"/>
</dbReference>
<reference evidence="2" key="1">
    <citation type="submission" date="2020-10" db="EMBL/GenBank/DDBJ databases">
        <title>Connecting structure to function with the recovery of over 1000 high-quality activated sludge metagenome-assembled genomes encoding full-length rRNA genes using long-read sequencing.</title>
        <authorList>
            <person name="Singleton C.M."/>
            <person name="Petriglieri F."/>
            <person name="Kristensen J.M."/>
            <person name="Kirkegaard R.H."/>
            <person name="Michaelsen T.Y."/>
            <person name="Andersen M.H."/>
            <person name="Karst S.M."/>
            <person name="Dueholm M.S."/>
            <person name="Nielsen P.H."/>
            <person name="Albertsen M."/>
        </authorList>
    </citation>
    <scope>NUCLEOTIDE SEQUENCE</scope>
    <source>
        <strain evidence="2">Bjer_18-Q3-R1-45_BAT3C.347</strain>
    </source>
</reference>
<evidence type="ECO:0000313" key="3">
    <source>
        <dbReference type="Proteomes" id="UP000807785"/>
    </source>
</evidence>
<dbReference type="GO" id="GO:0016746">
    <property type="term" value="F:acyltransferase activity"/>
    <property type="evidence" value="ECO:0007669"/>
    <property type="project" value="InterPro"/>
</dbReference>
<evidence type="ECO:0000259" key="1">
    <source>
        <dbReference type="Pfam" id="PF13723"/>
    </source>
</evidence>
<dbReference type="AlphaFoldDB" id="A0A9D7E0S9"/>
<feature type="domain" description="Beta-ketoacyl synthase-like N-terminal" evidence="1">
    <location>
        <begin position="38"/>
        <end position="203"/>
    </location>
</feature>
<organism evidence="2 3">
    <name type="scientific">Candidatus Methylophosphatis roskildensis</name>
    <dbReference type="NCBI Taxonomy" id="2899263"/>
    <lineage>
        <taxon>Bacteria</taxon>
        <taxon>Pseudomonadati</taxon>
        <taxon>Pseudomonadota</taxon>
        <taxon>Betaproteobacteria</taxon>
        <taxon>Nitrosomonadales</taxon>
        <taxon>Sterolibacteriaceae</taxon>
        <taxon>Candidatus Methylophosphatis</taxon>
    </lineage>
</organism>
<dbReference type="InterPro" id="IPR014030">
    <property type="entry name" value="Ketoacyl_synth_N"/>
</dbReference>
<proteinExistence type="predicted"/>
<name>A0A9D7E0S9_9PROT</name>
<dbReference type="Gene3D" id="3.40.47.10">
    <property type="match status" value="1"/>
</dbReference>
<protein>
    <submittedName>
        <fullName evidence="2">Beta-ketoacyl synthase chain length factor</fullName>
    </submittedName>
</protein>